<dbReference type="PANTHER" id="PTHR46011">
    <property type="entry name" value="NUCLEAR HORMONE RECEPTOR FAMILY MEMBER NHR-86-RELATED"/>
    <property type="match status" value="1"/>
</dbReference>
<dbReference type="Proteomes" id="UP001432027">
    <property type="component" value="Unassembled WGS sequence"/>
</dbReference>
<dbReference type="AlphaFoldDB" id="A0AAV5T7S4"/>
<keyword evidence="3" id="KW-0675">Receptor</keyword>
<dbReference type="PANTHER" id="PTHR46011:SF6">
    <property type="entry name" value="HIGH ZINC ACTIVATED NUCLEAR RECEPTOR PROTEIN"/>
    <property type="match status" value="1"/>
</dbReference>
<dbReference type="GO" id="GO:0005634">
    <property type="term" value="C:nucleus"/>
    <property type="evidence" value="ECO:0007669"/>
    <property type="project" value="TreeGrafter"/>
</dbReference>
<organism evidence="5 6">
    <name type="scientific">Pristionchus entomophagus</name>
    <dbReference type="NCBI Taxonomy" id="358040"/>
    <lineage>
        <taxon>Eukaryota</taxon>
        <taxon>Metazoa</taxon>
        <taxon>Ecdysozoa</taxon>
        <taxon>Nematoda</taxon>
        <taxon>Chromadorea</taxon>
        <taxon>Rhabditida</taxon>
        <taxon>Rhabditina</taxon>
        <taxon>Diplogasteromorpha</taxon>
        <taxon>Diplogasteroidea</taxon>
        <taxon>Neodiplogasteridae</taxon>
        <taxon>Pristionchus</taxon>
    </lineage>
</organism>
<comment type="caution">
    <text evidence="5">The sequence shown here is derived from an EMBL/GenBank/DDBJ whole genome shotgun (WGS) entry which is preliminary data.</text>
</comment>
<name>A0AAV5T7S4_9BILA</name>
<reference evidence="5" key="1">
    <citation type="submission" date="2023-10" db="EMBL/GenBank/DDBJ databases">
        <title>Genome assembly of Pristionchus species.</title>
        <authorList>
            <person name="Yoshida K."/>
            <person name="Sommer R.J."/>
        </authorList>
    </citation>
    <scope>NUCLEOTIDE SEQUENCE</scope>
    <source>
        <strain evidence="5">RS0144</strain>
    </source>
</reference>
<evidence type="ECO:0000256" key="1">
    <source>
        <dbReference type="ARBA" id="ARBA00023015"/>
    </source>
</evidence>
<dbReference type="Pfam" id="PF00104">
    <property type="entry name" value="Hormone_recep"/>
    <property type="match status" value="1"/>
</dbReference>
<dbReference type="Gene3D" id="1.10.565.10">
    <property type="entry name" value="Retinoid X Receptor"/>
    <property type="match status" value="1"/>
</dbReference>
<evidence type="ECO:0000313" key="5">
    <source>
        <dbReference type="EMBL" id="GMS91278.1"/>
    </source>
</evidence>
<evidence type="ECO:0000259" key="4">
    <source>
        <dbReference type="Pfam" id="PF00104"/>
    </source>
</evidence>
<evidence type="ECO:0000313" key="6">
    <source>
        <dbReference type="Proteomes" id="UP001432027"/>
    </source>
</evidence>
<gene>
    <name evidence="5" type="ORF">PENTCL1PPCAC_13453</name>
</gene>
<keyword evidence="2" id="KW-0804">Transcription</keyword>
<dbReference type="GO" id="GO:0003700">
    <property type="term" value="F:DNA-binding transcription factor activity"/>
    <property type="evidence" value="ECO:0007669"/>
    <property type="project" value="TreeGrafter"/>
</dbReference>
<evidence type="ECO:0000256" key="3">
    <source>
        <dbReference type="ARBA" id="ARBA00023170"/>
    </source>
</evidence>
<proteinExistence type="predicted"/>
<keyword evidence="1" id="KW-0805">Transcription regulation</keyword>
<keyword evidence="6" id="KW-1185">Reference proteome</keyword>
<protein>
    <recommendedName>
        <fullName evidence="4">NR LBD domain-containing protein</fullName>
    </recommendedName>
</protein>
<dbReference type="InterPro" id="IPR035500">
    <property type="entry name" value="NHR-like_dom_sf"/>
</dbReference>
<accession>A0AAV5T7S4</accession>
<dbReference type="SUPFAM" id="SSF48508">
    <property type="entry name" value="Nuclear receptor ligand-binding domain"/>
    <property type="match status" value="1"/>
</dbReference>
<dbReference type="EMBL" id="BTSX01000003">
    <property type="protein sequence ID" value="GMS91278.1"/>
    <property type="molecule type" value="Genomic_DNA"/>
</dbReference>
<dbReference type="InterPro" id="IPR000536">
    <property type="entry name" value="Nucl_hrmn_rcpt_lig-bd"/>
</dbReference>
<feature type="domain" description="NR LBD" evidence="4">
    <location>
        <begin position="48"/>
        <end position="129"/>
    </location>
</feature>
<sequence length="153" mass="17843">MPSYTTIFSPDRIFDYLIDCPPGVNKEEAAKEIVKNTTRNLLTNKAHFTRIQLTAEEFLALLGLALWNDHIANHDHKIMEIVRINRSKIMTELHKYYAITGRVNYAQRLGDVLCLLVNIEEAATLQKEDEKVYQLMDMFDDFTILGQDNWPRR</sequence>
<evidence type="ECO:0000256" key="2">
    <source>
        <dbReference type="ARBA" id="ARBA00023163"/>
    </source>
</evidence>